<dbReference type="EMBL" id="CAJNJQ010003401">
    <property type="protein sequence ID" value="CAE7198065.1"/>
    <property type="molecule type" value="Genomic_DNA"/>
</dbReference>
<evidence type="ECO:0000313" key="2">
    <source>
        <dbReference type="EMBL" id="CAE7198065.1"/>
    </source>
</evidence>
<sequence>MSPPRMTRTGSRSFTSTVVDLIVKPNTVIKGNKLPSIVELYNYLRSLDCVVLAYHHKREKETAKFDHIYIVFRTSVDAANFLRMWLFWDDAHFMKVNYQIQQSPDFPTSAVLHLLQYEVEDILDKSGSSGAKEPARFIGYAFIYTTLAELQRSNSPGSLEKQCQFLEETFANQEIHLIHLERMVKEARDDRDKRIKKNQELRAELATYEEELRRRSLTPGSCGHDKE</sequence>
<dbReference type="Proteomes" id="UP000663827">
    <property type="component" value="Unassembled WGS sequence"/>
</dbReference>
<feature type="coiled-coil region" evidence="1">
    <location>
        <begin position="184"/>
        <end position="218"/>
    </location>
</feature>
<protein>
    <submittedName>
        <fullName evidence="2">Uncharacterized protein</fullName>
    </submittedName>
</protein>
<reference evidence="2" key="1">
    <citation type="submission" date="2021-01" db="EMBL/GenBank/DDBJ databases">
        <authorList>
            <person name="Kaushik A."/>
        </authorList>
    </citation>
    <scope>NUCLEOTIDE SEQUENCE</scope>
    <source>
        <strain evidence="2">AG5</strain>
    </source>
</reference>
<name>A0A8H3E638_9AGAM</name>
<keyword evidence="1" id="KW-0175">Coiled coil</keyword>
<accession>A0A8H3E638</accession>
<comment type="caution">
    <text evidence="2">The sequence shown here is derived from an EMBL/GenBank/DDBJ whole genome shotgun (WGS) entry which is preliminary data.</text>
</comment>
<evidence type="ECO:0000256" key="1">
    <source>
        <dbReference type="SAM" id="Coils"/>
    </source>
</evidence>
<evidence type="ECO:0000313" key="3">
    <source>
        <dbReference type="Proteomes" id="UP000663827"/>
    </source>
</evidence>
<proteinExistence type="predicted"/>
<dbReference type="AlphaFoldDB" id="A0A8H3E638"/>
<organism evidence="2 3">
    <name type="scientific">Rhizoctonia solani</name>
    <dbReference type="NCBI Taxonomy" id="456999"/>
    <lineage>
        <taxon>Eukaryota</taxon>
        <taxon>Fungi</taxon>
        <taxon>Dikarya</taxon>
        <taxon>Basidiomycota</taxon>
        <taxon>Agaricomycotina</taxon>
        <taxon>Agaricomycetes</taxon>
        <taxon>Cantharellales</taxon>
        <taxon>Ceratobasidiaceae</taxon>
        <taxon>Rhizoctonia</taxon>
    </lineage>
</organism>
<gene>
    <name evidence="2" type="ORF">RDB_LOCUS135476</name>
</gene>